<sequence>MPFLKSSTSTSTAALRPFSSSPQKLGGGEHHHGSSEEMYDTPGGWLWGQNPREKYEEEGWEKLWYWGFLGGLGVATAAYQFKPDTTIETWALEEARRRLQAEGILPETK</sequence>
<keyword evidence="11" id="KW-1133">Transmembrane helix</keyword>
<evidence type="ECO:0000256" key="16">
    <source>
        <dbReference type="ARBA" id="ARBA00046528"/>
    </source>
</evidence>
<keyword evidence="5" id="KW-0813">Transport</keyword>
<dbReference type="Pfam" id="PF10183">
    <property type="entry name" value="ESSS"/>
    <property type="match status" value="1"/>
</dbReference>
<evidence type="ECO:0000256" key="14">
    <source>
        <dbReference type="ARBA" id="ARBA00030753"/>
    </source>
</evidence>
<keyword evidence="19" id="KW-1185">Reference proteome</keyword>
<keyword evidence="13" id="KW-0472">Membrane</keyword>
<keyword evidence="10" id="KW-0249">Electron transport</keyword>
<keyword evidence="9" id="KW-0809">Transit peptide</keyword>
<comment type="subcellular location">
    <subcellularLocation>
        <location evidence="2">Mitochondrion inner membrane</location>
        <topology evidence="2">Single-pass membrane protein</topology>
    </subcellularLocation>
</comment>
<protein>
    <recommendedName>
        <fullName evidence="4">NADH dehydrogenase [ubiquinone] 1 beta subcomplex subunit 11, mitochondrial</fullName>
    </recommendedName>
    <alternativeName>
        <fullName evidence="15">Complex I-ESSS</fullName>
    </alternativeName>
    <alternativeName>
        <fullName evidence="14">NADH-ubiquinone oxidoreductase ESSS subunit</fullName>
    </alternativeName>
</protein>
<keyword evidence="6" id="KW-0679">Respiratory chain</keyword>
<evidence type="ECO:0000256" key="4">
    <source>
        <dbReference type="ARBA" id="ARBA00018632"/>
    </source>
</evidence>
<evidence type="ECO:0000256" key="10">
    <source>
        <dbReference type="ARBA" id="ARBA00022982"/>
    </source>
</evidence>
<evidence type="ECO:0000256" key="9">
    <source>
        <dbReference type="ARBA" id="ARBA00022946"/>
    </source>
</evidence>
<dbReference type="EMBL" id="JBBPDW010000021">
    <property type="protein sequence ID" value="KAK7543160.1"/>
    <property type="molecule type" value="Genomic_DNA"/>
</dbReference>
<comment type="caution">
    <text evidence="18">The sequence shown here is derived from an EMBL/GenBank/DDBJ whole genome shotgun (WGS) entry which is preliminary data.</text>
</comment>
<comment type="subunit">
    <text evidence="16">Complex I is composed of 45 different subunits. Interacts with BCAP31.</text>
</comment>
<name>A0ABR1M688_9PEZI</name>
<evidence type="ECO:0000256" key="3">
    <source>
        <dbReference type="ARBA" id="ARBA00008915"/>
    </source>
</evidence>
<evidence type="ECO:0000256" key="2">
    <source>
        <dbReference type="ARBA" id="ARBA00004434"/>
    </source>
</evidence>
<dbReference type="InterPro" id="IPR019329">
    <property type="entry name" value="NADH_UbQ_OxRdtase_ESSS_su"/>
</dbReference>
<dbReference type="Proteomes" id="UP001365128">
    <property type="component" value="Unassembled WGS sequence"/>
</dbReference>
<reference evidence="18 19" key="1">
    <citation type="submission" date="2024-04" db="EMBL/GenBank/DDBJ databases">
        <title>Phyllosticta paracitricarpa is synonymous to the EU quarantine fungus P. citricarpa based on phylogenomic analyses.</title>
        <authorList>
            <consortium name="Lawrence Berkeley National Laboratory"/>
            <person name="Van Ingen-Buijs V.A."/>
            <person name="Van Westerhoven A.C."/>
            <person name="Haridas S."/>
            <person name="Skiadas P."/>
            <person name="Martin F."/>
            <person name="Groenewald J.Z."/>
            <person name="Crous P.W."/>
            <person name="Seidl M.F."/>
        </authorList>
    </citation>
    <scope>NUCLEOTIDE SEQUENCE [LARGE SCALE GENOMIC DNA]</scope>
    <source>
        <strain evidence="18 19">CBS 122670</strain>
    </source>
</reference>
<feature type="compositionally biased region" description="Low complexity" evidence="17">
    <location>
        <begin position="1"/>
        <end position="12"/>
    </location>
</feature>
<evidence type="ECO:0000256" key="12">
    <source>
        <dbReference type="ARBA" id="ARBA00023128"/>
    </source>
</evidence>
<comment type="similarity">
    <text evidence="3">Belongs to the complex I NDUFB11 subunit family.</text>
</comment>
<dbReference type="PANTHER" id="PTHR40637:SF1">
    <property type="entry name" value="ESSS SUBUNIT OF NADH:UBIQUINONE OXIDOREDUCTASE (COMPLEX I) PROTEIN"/>
    <property type="match status" value="1"/>
</dbReference>
<evidence type="ECO:0000256" key="7">
    <source>
        <dbReference type="ARBA" id="ARBA00022692"/>
    </source>
</evidence>
<evidence type="ECO:0000313" key="19">
    <source>
        <dbReference type="Proteomes" id="UP001365128"/>
    </source>
</evidence>
<organism evidence="18 19">
    <name type="scientific">Phyllosticta citricarpa</name>
    <dbReference type="NCBI Taxonomy" id="55181"/>
    <lineage>
        <taxon>Eukaryota</taxon>
        <taxon>Fungi</taxon>
        <taxon>Dikarya</taxon>
        <taxon>Ascomycota</taxon>
        <taxon>Pezizomycotina</taxon>
        <taxon>Dothideomycetes</taxon>
        <taxon>Dothideomycetes incertae sedis</taxon>
        <taxon>Botryosphaeriales</taxon>
        <taxon>Phyllostictaceae</taxon>
        <taxon>Phyllosticta</taxon>
    </lineage>
</organism>
<comment type="function">
    <text evidence="1">Accessory subunit of the mitochondrial membrane respiratory chain NADH dehydrogenase (Complex I), that is believed not to be involved in catalysis. Complex I functions in the transfer of electrons from NADH to the respiratory chain. The immediate electron acceptor for the enzyme is believed to be ubiquinone.</text>
</comment>
<accession>A0ABR1M688</accession>
<dbReference type="PANTHER" id="PTHR40637">
    <property type="entry name" value="ESSS SUBUNIT OF NADH:UBIQUINONE OXIDOREDUCTASE (COMPLEX I) PROTEIN"/>
    <property type="match status" value="1"/>
</dbReference>
<gene>
    <name evidence="18" type="ORF">IWX46DRAFT_527495</name>
</gene>
<evidence type="ECO:0000256" key="6">
    <source>
        <dbReference type="ARBA" id="ARBA00022660"/>
    </source>
</evidence>
<evidence type="ECO:0000256" key="11">
    <source>
        <dbReference type="ARBA" id="ARBA00022989"/>
    </source>
</evidence>
<feature type="region of interest" description="Disordered" evidence="17">
    <location>
        <begin position="1"/>
        <end position="50"/>
    </location>
</feature>
<evidence type="ECO:0000256" key="5">
    <source>
        <dbReference type="ARBA" id="ARBA00022448"/>
    </source>
</evidence>
<evidence type="ECO:0000256" key="15">
    <source>
        <dbReference type="ARBA" id="ARBA00031387"/>
    </source>
</evidence>
<keyword evidence="12" id="KW-0496">Mitochondrion</keyword>
<keyword evidence="7" id="KW-0812">Transmembrane</keyword>
<evidence type="ECO:0000256" key="13">
    <source>
        <dbReference type="ARBA" id="ARBA00023136"/>
    </source>
</evidence>
<proteinExistence type="inferred from homology"/>
<evidence type="ECO:0000256" key="1">
    <source>
        <dbReference type="ARBA" id="ARBA00003195"/>
    </source>
</evidence>
<evidence type="ECO:0000313" key="18">
    <source>
        <dbReference type="EMBL" id="KAK7543160.1"/>
    </source>
</evidence>
<evidence type="ECO:0000256" key="17">
    <source>
        <dbReference type="SAM" id="MobiDB-lite"/>
    </source>
</evidence>
<evidence type="ECO:0000256" key="8">
    <source>
        <dbReference type="ARBA" id="ARBA00022792"/>
    </source>
</evidence>
<keyword evidence="8" id="KW-0999">Mitochondrion inner membrane</keyword>